<evidence type="ECO:0000313" key="2">
    <source>
        <dbReference type="Proteomes" id="UP000190848"/>
    </source>
</evidence>
<dbReference type="Proteomes" id="UP000190848">
    <property type="component" value="Chromosome"/>
</dbReference>
<name>A0AAU8UT34_9FLAO</name>
<protein>
    <submittedName>
        <fullName evidence="1">Uncharacterized protein</fullName>
    </submittedName>
</protein>
<gene>
    <name evidence="1" type="ORF">BBD32_03260</name>
</gene>
<sequence length="78" mass="8212">MKKLNRGLLKYVSGGGRVAYAFCNDDGICPKPVGNRVGYCDGGTCYYDTKGTTGPGPGCTQPTRLCTEGETGCECVYS</sequence>
<organism evidence="1 2">
    <name type="scientific">Elizabethkingia anophelis</name>
    <dbReference type="NCBI Taxonomy" id="1117645"/>
    <lineage>
        <taxon>Bacteria</taxon>
        <taxon>Pseudomonadati</taxon>
        <taxon>Bacteroidota</taxon>
        <taxon>Flavobacteriia</taxon>
        <taxon>Flavobacteriales</taxon>
        <taxon>Weeksellaceae</taxon>
        <taxon>Elizabethkingia</taxon>
    </lineage>
</organism>
<proteinExistence type="predicted"/>
<accession>A0AAU8UT34</accession>
<reference evidence="1 2" key="1">
    <citation type="submission" date="2016-07" db="EMBL/GenBank/DDBJ databases">
        <title>Revisiting the taxonomy of the Elizabethkingia Genus using Whole-Genome Sequencing, Optical Mapping, and MALDI-TOF, along with proposal of three novel Elizabethkingia species: Elizabethkingia bruuniana sp. nov., Elizabethkingia ursingii sp. nov., and Elizabethkingia occulta sp. nov.</title>
        <authorList>
            <person name="Nicholson A.C."/>
        </authorList>
    </citation>
    <scope>NUCLEOTIDE SEQUENCE [LARGE SCALE GENOMIC DNA]</scope>
    <source>
        <strain evidence="1 2">F3201</strain>
    </source>
</reference>
<evidence type="ECO:0000313" key="1">
    <source>
        <dbReference type="EMBL" id="AQX00547.1"/>
    </source>
</evidence>
<dbReference type="AlphaFoldDB" id="A0AAU8UT34"/>
<dbReference type="EMBL" id="CP016374">
    <property type="protein sequence ID" value="AQX00547.1"/>
    <property type="molecule type" value="Genomic_DNA"/>
</dbReference>
<dbReference type="RefSeq" id="WP_078395290.1">
    <property type="nucleotide sequence ID" value="NZ_BQKR01000014.1"/>
</dbReference>